<reference evidence="1 2" key="1">
    <citation type="submission" date="2018-02" db="EMBL/GenBank/DDBJ databases">
        <title>Genomic Encyclopedia of Archaeal and Bacterial Type Strains, Phase II (KMG-II): from individual species to whole genera.</title>
        <authorList>
            <person name="Goeker M."/>
        </authorList>
    </citation>
    <scope>NUCLEOTIDE SEQUENCE [LARGE SCALE GENOMIC DNA]</scope>
    <source>
        <strain evidence="1 2">YU 961-1</strain>
    </source>
</reference>
<accession>A0A2S6GN52</accession>
<organism evidence="1 2">
    <name type="scientific">Actinokineospora auranticolor</name>
    <dbReference type="NCBI Taxonomy" id="155976"/>
    <lineage>
        <taxon>Bacteria</taxon>
        <taxon>Bacillati</taxon>
        <taxon>Actinomycetota</taxon>
        <taxon>Actinomycetes</taxon>
        <taxon>Pseudonocardiales</taxon>
        <taxon>Pseudonocardiaceae</taxon>
        <taxon>Actinokineospora</taxon>
    </lineage>
</organism>
<keyword evidence="2" id="KW-1185">Reference proteome</keyword>
<dbReference type="EMBL" id="PTIX01000009">
    <property type="protein sequence ID" value="PPK66647.1"/>
    <property type="molecule type" value="Genomic_DNA"/>
</dbReference>
<proteinExistence type="predicted"/>
<comment type="caution">
    <text evidence="1">The sequence shown here is derived from an EMBL/GenBank/DDBJ whole genome shotgun (WGS) entry which is preliminary data.</text>
</comment>
<sequence length="54" mass="5953">MLGSMNQTPDEMGAPLTCRRWLVCNTSPTTHPLFPTRHRPRPGAPIAAIVHTNC</sequence>
<protein>
    <submittedName>
        <fullName evidence="1">Uncharacterized protein</fullName>
    </submittedName>
</protein>
<name>A0A2S6GN52_9PSEU</name>
<dbReference type="AlphaFoldDB" id="A0A2S6GN52"/>
<evidence type="ECO:0000313" key="2">
    <source>
        <dbReference type="Proteomes" id="UP000239203"/>
    </source>
</evidence>
<dbReference type="Proteomes" id="UP000239203">
    <property type="component" value="Unassembled WGS sequence"/>
</dbReference>
<gene>
    <name evidence="1" type="ORF">CLV40_10932</name>
</gene>
<evidence type="ECO:0000313" key="1">
    <source>
        <dbReference type="EMBL" id="PPK66647.1"/>
    </source>
</evidence>